<dbReference type="RefSeq" id="WP_148074296.1">
    <property type="nucleotide sequence ID" value="NZ_CP042913.1"/>
</dbReference>
<keyword evidence="1" id="KW-0472">Membrane</keyword>
<feature type="transmembrane region" description="Helical" evidence="1">
    <location>
        <begin position="344"/>
        <end position="365"/>
    </location>
</feature>
<evidence type="ECO:0000313" key="2">
    <source>
        <dbReference type="EMBL" id="QEG35843.1"/>
    </source>
</evidence>
<keyword evidence="1" id="KW-0812">Transmembrane</keyword>
<feature type="transmembrane region" description="Helical" evidence="1">
    <location>
        <begin position="372"/>
        <end position="390"/>
    </location>
</feature>
<proteinExistence type="predicted"/>
<gene>
    <name evidence="2" type="ORF">Pr1d_31490</name>
</gene>
<dbReference type="Proteomes" id="UP000323917">
    <property type="component" value="Chromosome"/>
</dbReference>
<evidence type="ECO:0000256" key="1">
    <source>
        <dbReference type="SAM" id="Phobius"/>
    </source>
</evidence>
<reference evidence="2 3" key="1">
    <citation type="submission" date="2019-08" db="EMBL/GenBank/DDBJ databases">
        <title>Deep-cultivation of Planctomycetes and their phenomic and genomic characterization uncovers novel biology.</title>
        <authorList>
            <person name="Wiegand S."/>
            <person name="Jogler M."/>
            <person name="Boedeker C."/>
            <person name="Pinto D."/>
            <person name="Vollmers J."/>
            <person name="Rivas-Marin E."/>
            <person name="Kohn T."/>
            <person name="Peeters S.H."/>
            <person name="Heuer A."/>
            <person name="Rast P."/>
            <person name="Oberbeckmann S."/>
            <person name="Bunk B."/>
            <person name="Jeske O."/>
            <person name="Meyerdierks A."/>
            <person name="Storesund J.E."/>
            <person name="Kallscheuer N."/>
            <person name="Luecker S."/>
            <person name="Lage O.M."/>
            <person name="Pohl T."/>
            <person name="Merkel B.J."/>
            <person name="Hornburger P."/>
            <person name="Mueller R.-W."/>
            <person name="Bruemmer F."/>
            <person name="Labrenz M."/>
            <person name="Spormann A.M."/>
            <person name="Op den Camp H."/>
            <person name="Overmann J."/>
            <person name="Amann R."/>
            <person name="Jetten M.S.M."/>
            <person name="Mascher T."/>
            <person name="Medema M.H."/>
            <person name="Devos D.P."/>
            <person name="Kaster A.-K."/>
            <person name="Ovreas L."/>
            <person name="Rohde M."/>
            <person name="Galperin M.Y."/>
            <person name="Jogler C."/>
        </authorList>
    </citation>
    <scope>NUCLEOTIDE SEQUENCE [LARGE SCALE GENOMIC DNA]</scope>
    <source>
        <strain evidence="2 3">Pr1d</strain>
    </source>
</reference>
<accession>A0A5B9QPC8</accession>
<dbReference type="KEGG" id="bgok:Pr1d_31490"/>
<keyword evidence="1" id="KW-1133">Transmembrane helix</keyword>
<dbReference type="EMBL" id="CP042913">
    <property type="protein sequence ID" value="QEG35843.1"/>
    <property type="molecule type" value="Genomic_DNA"/>
</dbReference>
<evidence type="ECO:0000313" key="3">
    <source>
        <dbReference type="Proteomes" id="UP000323917"/>
    </source>
</evidence>
<name>A0A5B9QPC8_9BACT</name>
<organism evidence="2 3">
    <name type="scientific">Bythopirellula goksoeyrii</name>
    <dbReference type="NCBI Taxonomy" id="1400387"/>
    <lineage>
        <taxon>Bacteria</taxon>
        <taxon>Pseudomonadati</taxon>
        <taxon>Planctomycetota</taxon>
        <taxon>Planctomycetia</taxon>
        <taxon>Pirellulales</taxon>
        <taxon>Lacipirellulaceae</taxon>
        <taxon>Bythopirellula</taxon>
    </lineage>
</organism>
<sequence length="399" mass="43757">MSLITTTFAIDGTENAAALDDGERGPGSVDTAHPSFAQWWHVCEGEIASLWLPIPLHHPLLKNIRPESGGLLHVQDADGRPIEVQLGSDMGIELVIRISSSPTDLGNLVVHGKFRFEIKRDNGSRESFRYFPETNDFRCHRLARGICQASIGGSRITFTAKGEAIARGRSESQSLAADGEGMTVLEDHSQLCSDGRGHVVHIAGTGEVQEYFHDRNRGVWLALWIPTPCWNWSELMSAETTISAELLGLVVVYASGAVQLWGTYTFDRWTEIHEALVGEDGRCQLLVTREQGSDYLYLFEDGSDQPTGVARFCPNYFLGKDGETYYAGWLYAASRNSIPSGVAGINPLGTLLLAMGVVLGIGSYWSQFSGELLAGMLWVMLLWVAVRGVAHSLRAVWEA</sequence>
<dbReference type="AlphaFoldDB" id="A0A5B9QPC8"/>
<protein>
    <submittedName>
        <fullName evidence="2">Uncharacterized protein</fullName>
    </submittedName>
</protein>
<keyword evidence="3" id="KW-1185">Reference proteome</keyword>